<dbReference type="OrthoDB" id="10029243at2759"/>
<dbReference type="InterPro" id="IPR052440">
    <property type="entry name" value="Trans_Reg/Chrom_Remod"/>
</dbReference>
<dbReference type="PANTHER" id="PTHR14955">
    <property type="entry name" value="RETINOIC ACID INDUCED 1/TRANSCRIPTION FACTOR 20"/>
    <property type="match status" value="1"/>
</dbReference>
<protein>
    <recommendedName>
        <fullName evidence="4">Transcription factor 20</fullName>
    </recommendedName>
</protein>
<feature type="region of interest" description="Disordered" evidence="1">
    <location>
        <begin position="286"/>
        <end position="347"/>
    </location>
</feature>
<evidence type="ECO:0000313" key="2">
    <source>
        <dbReference type="EMBL" id="KAJ8345208.1"/>
    </source>
</evidence>
<feature type="region of interest" description="Disordered" evidence="1">
    <location>
        <begin position="1"/>
        <end position="66"/>
    </location>
</feature>
<feature type="compositionally biased region" description="Gly residues" evidence="1">
    <location>
        <begin position="17"/>
        <end position="27"/>
    </location>
</feature>
<dbReference type="PANTHER" id="PTHR14955:SF7">
    <property type="entry name" value="TRANSCRIPTION FACTOR 20"/>
    <property type="match status" value="1"/>
</dbReference>
<feature type="compositionally biased region" description="Low complexity" evidence="1">
    <location>
        <begin position="51"/>
        <end position="66"/>
    </location>
</feature>
<organism evidence="2 3">
    <name type="scientific">Synaphobranchus kaupii</name>
    <name type="common">Kaup's arrowtooth eel</name>
    <dbReference type="NCBI Taxonomy" id="118154"/>
    <lineage>
        <taxon>Eukaryota</taxon>
        <taxon>Metazoa</taxon>
        <taxon>Chordata</taxon>
        <taxon>Craniata</taxon>
        <taxon>Vertebrata</taxon>
        <taxon>Euteleostomi</taxon>
        <taxon>Actinopterygii</taxon>
        <taxon>Neopterygii</taxon>
        <taxon>Teleostei</taxon>
        <taxon>Anguilliformes</taxon>
        <taxon>Synaphobranchidae</taxon>
        <taxon>Synaphobranchus</taxon>
    </lineage>
</organism>
<feature type="region of interest" description="Disordered" evidence="1">
    <location>
        <begin position="367"/>
        <end position="516"/>
    </location>
</feature>
<feature type="compositionally biased region" description="Low complexity" evidence="1">
    <location>
        <begin position="183"/>
        <end position="196"/>
    </location>
</feature>
<dbReference type="Proteomes" id="UP001152622">
    <property type="component" value="Chromosome 12"/>
</dbReference>
<feature type="compositionally biased region" description="Low complexity" evidence="1">
    <location>
        <begin position="484"/>
        <end position="505"/>
    </location>
</feature>
<evidence type="ECO:0008006" key="4">
    <source>
        <dbReference type="Google" id="ProtNLM"/>
    </source>
</evidence>
<feature type="region of interest" description="Disordered" evidence="1">
    <location>
        <begin position="175"/>
        <end position="197"/>
    </location>
</feature>
<comment type="caution">
    <text evidence="2">The sequence shown here is derived from an EMBL/GenBank/DDBJ whole genome shotgun (WGS) entry which is preliminary data.</text>
</comment>
<evidence type="ECO:0000256" key="1">
    <source>
        <dbReference type="SAM" id="MobiDB-lite"/>
    </source>
</evidence>
<feature type="compositionally biased region" description="Polar residues" evidence="1">
    <location>
        <begin position="506"/>
        <end position="516"/>
    </location>
</feature>
<feature type="compositionally biased region" description="Polar residues" evidence="1">
    <location>
        <begin position="88"/>
        <end position="110"/>
    </location>
</feature>
<reference evidence="2" key="1">
    <citation type="journal article" date="2023" name="Science">
        <title>Genome structures resolve the early diversification of teleost fishes.</title>
        <authorList>
            <person name="Parey E."/>
            <person name="Louis A."/>
            <person name="Montfort J."/>
            <person name="Bouchez O."/>
            <person name="Roques C."/>
            <person name="Iampietro C."/>
            <person name="Lluch J."/>
            <person name="Castinel A."/>
            <person name="Donnadieu C."/>
            <person name="Desvignes T."/>
            <person name="Floi Bucao C."/>
            <person name="Jouanno E."/>
            <person name="Wen M."/>
            <person name="Mejri S."/>
            <person name="Dirks R."/>
            <person name="Jansen H."/>
            <person name="Henkel C."/>
            <person name="Chen W.J."/>
            <person name="Zahm M."/>
            <person name="Cabau C."/>
            <person name="Klopp C."/>
            <person name="Thompson A.W."/>
            <person name="Robinson-Rechavi M."/>
            <person name="Braasch I."/>
            <person name="Lecointre G."/>
            <person name="Bobe J."/>
            <person name="Postlethwait J.H."/>
            <person name="Berthelot C."/>
            <person name="Roest Crollius H."/>
            <person name="Guiguen Y."/>
        </authorList>
    </citation>
    <scope>NUCLEOTIDE SEQUENCE</scope>
    <source>
        <strain evidence="2">WJC10195</strain>
    </source>
</reference>
<feature type="compositionally biased region" description="Polar residues" evidence="1">
    <location>
        <begin position="217"/>
        <end position="235"/>
    </location>
</feature>
<dbReference type="GO" id="GO:0006357">
    <property type="term" value="P:regulation of transcription by RNA polymerase II"/>
    <property type="evidence" value="ECO:0007669"/>
    <property type="project" value="TreeGrafter"/>
</dbReference>
<feature type="region of interest" description="Disordered" evidence="1">
    <location>
        <begin position="213"/>
        <end position="245"/>
    </location>
</feature>
<keyword evidence="3" id="KW-1185">Reference proteome</keyword>
<gene>
    <name evidence="2" type="ORF">SKAU_G00294010</name>
</gene>
<dbReference type="EMBL" id="JAINUF010000012">
    <property type="protein sequence ID" value="KAJ8345208.1"/>
    <property type="molecule type" value="Genomic_DNA"/>
</dbReference>
<dbReference type="AlphaFoldDB" id="A0A9Q1IMK4"/>
<feature type="compositionally biased region" description="Polar residues" evidence="1">
    <location>
        <begin position="379"/>
        <end position="431"/>
    </location>
</feature>
<feature type="compositionally biased region" description="Basic residues" evidence="1">
    <location>
        <begin position="332"/>
        <end position="345"/>
    </location>
</feature>
<name>A0A9Q1IMK4_SYNKA</name>
<sequence length="536" mass="56002">MQNFRNNSVPPALPPGFSGGSAVGGGTASYLSQSSGPQCSPRMAEEYAVVQQQTQQNPQRPNQLPHQLVTHQPSHASHILGYGGRNRVSGTGETLHSHANSGGSSISNNPFRKEMMDHYFSMSGKDRHRRGGQGLGYGLGFGYPNMDGHMPHQYRHSGAGSSGMMAHYQLDYSAAAGSGGSSSSGSSSGTGAFSPSHQYSLSQNASIQTAVGPPIHSRQQAQNYPSQQALHQGQQHRGYPTSGQRLPLQFSLYSSPNAPTGTPAMYNSPPLRYHGGSNSGAFECKVNSSSTANTNPSSVSSANSNNTGPLDGAGQNYPSSSYSPYHSQPSHSLHKHPAHPHRGSHHNLALGYDASQKINSSSLLHQPAASGLTDAENRAASSAVPSTNPSMPHFSSQEVSKSPMHSHSHQPQVHQNFSPISNPSPAASTVQSPSCSSSPSPLMGISEQGNSTGPPTHPPSHPPLQKTRNSHSHSRLLQTVSQLSPTPNSNSSISSCGSSSGNVNTAGLNSSPGTNSVSVRSCMAMGIGGVREEKCS</sequence>
<feature type="compositionally biased region" description="Low complexity" evidence="1">
    <location>
        <begin position="317"/>
        <end position="331"/>
    </location>
</feature>
<feature type="non-terminal residue" evidence="2">
    <location>
        <position position="536"/>
    </location>
</feature>
<accession>A0A9Q1IMK4</accession>
<feature type="compositionally biased region" description="Low complexity" evidence="1">
    <location>
        <begin position="286"/>
        <end position="306"/>
    </location>
</feature>
<feature type="region of interest" description="Disordered" evidence="1">
    <location>
        <begin position="85"/>
        <end position="110"/>
    </location>
</feature>
<evidence type="ECO:0000313" key="3">
    <source>
        <dbReference type="Proteomes" id="UP001152622"/>
    </source>
</evidence>
<feature type="compositionally biased region" description="Low complexity" evidence="1">
    <location>
        <begin position="432"/>
        <end position="441"/>
    </location>
</feature>
<dbReference type="GO" id="GO:0005634">
    <property type="term" value="C:nucleus"/>
    <property type="evidence" value="ECO:0007669"/>
    <property type="project" value="TreeGrafter"/>
</dbReference>
<proteinExistence type="predicted"/>